<proteinExistence type="predicted"/>
<evidence type="ECO:0000313" key="1">
    <source>
        <dbReference type="EMBL" id="RVW58935.1"/>
    </source>
</evidence>
<organism evidence="1 2">
    <name type="scientific">Vitis vinifera</name>
    <name type="common">Grape</name>
    <dbReference type="NCBI Taxonomy" id="29760"/>
    <lineage>
        <taxon>Eukaryota</taxon>
        <taxon>Viridiplantae</taxon>
        <taxon>Streptophyta</taxon>
        <taxon>Embryophyta</taxon>
        <taxon>Tracheophyta</taxon>
        <taxon>Spermatophyta</taxon>
        <taxon>Magnoliopsida</taxon>
        <taxon>eudicotyledons</taxon>
        <taxon>Gunneridae</taxon>
        <taxon>Pentapetalae</taxon>
        <taxon>rosids</taxon>
        <taxon>Vitales</taxon>
        <taxon>Vitaceae</taxon>
        <taxon>Viteae</taxon>
        <taxon>Vitis</taxon>
    </lineage>
</organism>
<dbReference type="AlphaFoldDB" id="A0A438FG24"/>
<accession>A0A438FG24</accession>
<reference evidence="1 2" key="1">
    <citation type="journal article" date="2018" name="PLoS Genet.">
        <title>Population sequencing reveals clonal diversity and ancestral inbreeding in the grapevine cultivar Chardonnay.</title>
        <authorList>
            <person name="Roach M.J."/>
            <person name="Johnson D.L."/>
            <person name="Bohlmann J."/>
            <person name="van Vuuren H.J."/>
            <person name="Jones S.J."/>
            <person name="Pretorius I.S."/>
            <person name="Schmidt S.A."/>
            <person name="Borneman A.R."/>
        </authorList>
    </citation>
    <scope>NUCLEOTIDE SEQUENCE [LARGE SCALE GENOMIC DNA]</scope>
    <source>
        <strain evidence="2">cv. Chardonnay</strain>
        <tissue evidence="1">Leaf</tissue>
    </source>
</reference>
<dbReference type="Proteomes" id="UP000288805">
    <property type="component" value="Unassembled WGS sequence"/>
</dbReference>
<protein>
    <recommendedName>
        <fullName evidence="3">Reverse transcriptase domain-containing protein</fullName>
    </recommendedName>
</protein>
<evidence type="ECO:0008006" key="3">
    <source>
        <dbReference type="Google" id="ProtNLM"/>
    </source>
</evidence>
<name>A0A438FG24_VITVI</name>
<comment type="caution">
    <text evidence="1">The sequence shown here is derived from an EMBL/GenBank/DDBJ whole genome shotgun (WGS) entry which is preliminary data.</text>
</comment>
<gene>
    <name evidence="1" type="ORF">CK203_113870</name>
</gene>
<dbReference type="EMBL" id="QGNW01000918">
    <property type="protein sequence ID" value="RVW58935.1"/>
    <property type="molecule type" value="Genomic_DNA"/>
</dbReference>
<sequence length="142" mass="15767">MGIDGGNLVEAKVLGFGIKVGITDAFYSLFSEGEGWRPSISIMNFSCLESAEVSGLEASFLEEEVMGFFKEFFEQSSFVRSLNATFLVLISKKGSAKDLKDFKTISLIRGLYKLFAKVLANRLKRVVGKVVSEFQHAFMEGR</sequence>
<evidence type="ECO:0000313" key="2">
    <source>
        <dbReference type="Proteomes" id="UP000288805"/>
    </source>
</evidence>